<dbReference type="EMBL" id="BCMI01000024">
    <property type="protein sequence ID" value="GAX06739.1"/>
    <property type="molecule type" value="Genomic_DNA"/>
</dbReference>
<dbReference type="PANTHER" id="PTHR33408:SF2">
    <property type="entry name" value="TRANSPOSASE DDE DOMAIN-CONTAINING PROTEIN"/>
    <property type="match status" value="1"/>
</dbReference>
<dbReference type="OrthoDB" id="2236403at2"/>
<accession>A0A1Z5IYJ1</accession>
<organism evidence="4 5">
    <name type="scientific">Secundilactobacillus pentosiphilus</name>
    <dbReference type="NCBI Taxonomy" id="1714682"/>
    <lineage>
        <taxon>Bacteria</taxon>
        <taxon>Bacillati</taxon>
        <taxon>Bacillota</taxon>
        <taxon>Bacilli</taxon>
        <taxon>Lactobacillales</taxon>
        <taxon>Lactobacillaceae</taxon>
        <taxon>Secundilactobacillus</taxon>
    </lineage>
</organism>
<reference evidence="4 5" key="1">
    <citation type="submission" date="2015-11" db="EMBL/GenBank/DDBJ databases">
        <title>Draft genome sequences of new species of the genus Lactobacillus isolated from orchardgrass silage.</title>
        <authorList>
            <person name="Tohno M."/>
            <person name="Tanizawa Y."/>
            <person name="Arita M."/>
        </authorList>
    </citation>
    <scope>NUCLEOTIDE SEQUENCE [LARGE SCALE GENOMIC DNA]</scope>
    <source>
        <strain evidence="4 5">IWT25</strain>
    </source>
</reference>
<feature type="domain" description="Transposase IS4-like" evidence="2">
    <location>
        <begin position="256"/>
        <end position="507"/>
    </location>
</feature>
<evidence type="ECO:0000259" key="2">
    <source>
        <dbReference type="Pfam" id="PF01609"/>
    </source>
</evidence>
<dbReference type="InterPro" id="IPR002559">
    <property type="entry name" value="Transposase_11"/>
</dbReference>
<evidence type="ECO:0000259" key="3">
    <source>
        <dbReference type="Pfam" id="PF05598"/>
    </source>
</evidence>
<dbReference type="Pfam" id="PF05598">
    <property type="entry name" value="DUF772"/>
    <property type="match status" value="1"/>
</dbReference>
<proteinExistence type="predicted"/>
<feature type="coiled-coil region" evidence="1">
    <location>
        <begin position="187"/>
        <end position="246"/>
    </location>
</feature>
<dbReference type="Pfam" id="PF01609">
    <property type="entry name" value="DDE_Tnp_1"/>
    <property type="match status" value="1"/>
</dbReference>
<dbReference type="InterPro" id="IPR008490">
    <property type="entry name" value="Transposase_InsH_N"/>
</dbReference>
<feature type="domain" description="Transposase InsH N-terminal" evidence="3">
    <location>
        <begin position="17"/>
        <end position="100"/>
    </location>
</feature>
<dbReference type="PANTHER" id="PTHR33408">
    <property type="entry name" value="TRANSPOSASE"/>
    <property type="match status" value="1"/>
</dbReference>
<dbReference type="GO" id="GO:0003677">
    <property type="term" value="F:DNA binding"/>
    <property type="evidence" value="ECO:0007669"/>
    <property type="project" value="InterPro"/>
</dbReference>
<evidence type="ECO:0000313" key="4">
    <source>
        <dbReference type="EMBL" id="GAX06739.1"/>
    </source>
</evidence>
<dbReference type="NCBIfam" id="NF033551">
    <property type="entry name" value="transpos_IS1182"/>
    <property type="match status" value="1"/>
</dbReference>
<dbReference type="GO" id="GO:0004803">
    <property type="term" value="F:transposase activity"/>
    <property type="evidence" value="ECO:0007669"/>
    <property type="project" value="InterPro"/>
</dbReference>
<sequence length="515" mass="60450">MTNYNMNQTILPLTTDYTVQKDSPAYYINELVESLSIKEHYLFGRPREYDLGAMMKLVLFAYTRGVFSSRRIETFAVENLTARWLTQEQMPTYRTICRFRISDELETLIHDGLDQLVDYLRRQNLIDDVTFIDGTKILADANKYSFVWRKNIVRFDQMNREAIQKILADIKQAYGAAFVPEDTNLTLEMMDEVITRLEDRLDKLNDEIERQPQLSPNPAKQSRRHIKKIKRQLNQRKAKMIEHQKQMETFGDRNSYSKTDQDSTFMRVKEDPMLNGQLKPAYNLQIATNNQFVLGFGLFQRPTDTKTLIPFLSTLSNTNALAEHIVADAGYGSEANYRTIEDNYQHHQAIIPYGTMLKEQSRQWQSDDRKVMNWTYFAEDDYYIDQRGVRFNFQRYSQRTDNSGVTRDFKIYRAEKFDEDHQVIPAALTQSGQTRYISINPSWEYFKAQQRERLTTETTAQIYARRKIDVEPVFGRMKASLGFKRFMVRGLNKVTKETGIVIMALNMAKMVNIRG</sequence>
<keyword evidence="1" id="KW-0175">Coiled coil</keyword>
<gene>
    <name evidence="4" type="ORF">IWT25_02086</name>
</gene>
<protein>
    <submittedName>
        <fullName evidence="4">Transposase</fullName>
    </submittedName>
</protein>
<evidence type="ECO:0000313" key="5">
    <source>
        <dbReference type="Proteomes" id="UP000198414"/>
    </source>
</evidence>
<comment type="caution">
    <text evidence="4">The sequence shown here is derived from an EMBL/GenBank/DDBJ whole genome shotgun (WGS) entry which is preliminary data.</text>
</comment>
<dbReference type="AlphaFoldDB" id="A0A1Z5IYJ1"/>
<dbReference type="Proteomes" id="UP000198414">
    <property type="component" value="Unassembled WGS sequence"/>
</dbReference>
<dbReference type="InterPro" id="IPR047629">
    <property type="entry name" value="IS1182_transpos"/>
</dbReference>
<dbReference type="GO" id="GO:0006313">
    <property type="term" value="P:DNA transposition"/>
    <property type="evidence" value="ECO:0007669"/>
    <property type="project" value="InterPro"/>
</dbReference>
<evidence type="ECO:0000256" key="1">
    <source>
        <dbReference type="SAM" id="Coils"/>
    </source>
</evidence>
<name>A0A1Z5IYJ1_9LACO</name>